<dbReference type="GO" id="GO:0015031">
    <property type="term" value="P:protein transport"/>
    <property type="evidence" value="ECO:0007669"/>
    <property type="project" value="UniProtKB-KW"/>
</dbReference>
<keyword evidence="9 10" id="KW-0472">Membrane</keyword>
<comment type="subcellular location">
    <subcellularLocation>
        <location evidence="1">Cell inner membrane</location>
        <topology evidence="1">Single-pass membrane protein</topology>
        <orientation evidence="1">Periplasmic side</orientation>
    </subcellularLocation>
</comment>
<dbReference type="InterPro" id="IPR008756">
    <property type="entry name" value="Peptidase_M56"/>
</dbReference>
<dbReference type="KEGG" id="cbae:COR50_21325"/>
<dbReference type="EMBL" id="CP023777">
    <property type="protein sequence ID" value="ATL49513.1"/>
    <property type="molecule type" value="Genomic_DNA"/>
</dbReference>
<keyword evidence="5" id="KW-0997">Cell inner membrane</keyword>
<evidence type="ECO:0000259" key="11">
    <source>
        <dbReference type="PROSITE" id="PS52015"/>
    </source>
</evidence>
<evidence type="ECO:0000256" key="7">
    <source>
        <dbReference type="ARBA" id="ARBA00022927"/>
    </source>
</evidence>
<keyword evidence="8 10" id="KW-1133">Transmembrane helix</keyword>
<feature type="transmembrane region" description="Helical" evidence="10">
    <location>
        <begin position="5"/>
        <end position="22"/>
    </location>
</feature>
<feature type="transmembrane region" description="Helical" evidence="10">
    <location>
        <begin position="34"/>
        <end position="52"/>
    </location>
</feature>
<evidence type="ECO:0000256" key="10">
    <source>
        <dbReference type="SAM" id="Phobius"/>
    </source>
</evidence>
<evidence type="ECO:0000313" key="12">
    <source>
        <dbReference type="EMBL" id="ATL49513.1"/>
    </source>
</evidence>
<evidence type="ECO:0000256" key="9">
    <source>
        <dbReference type="ARBA" id="ARBA00023136"/>
    </source>
</evidence>
<keyword evidence="3" id="KW-0813">Transport</keyword>
<dbReference type="SUPFAM" id="SSF74653">
    <property type="entry name" value="TolA/TonB C-terminal domain"/>
    <property type="match status" value="1"/>
</dbReference>
<keyword evidence="4" id="KW-1003">Cell membrane</keyword>
<sequence>MTPFFAYICQVVACSGVFYLYYQVALKNARLHRWNRYFIMGSVAFSMLAPLIKIPVQLVKESGNKVSDYTGSFIELKTFVFQQDHISQNLPLSRIMILAYLAVCIIMAIIFVQNILSIQKLKKRGSGNTEPVGSWVCITGDSIESPFSFMNTIFMPTGLQDQRVLQHELVHVKEKHSWDNIFMELVTALFWINPIFHFFKKELNMVHEFIADEKASASDVTAYAESILLYSMQAGSQPVASTFAYAPVTRRIHMLLKSHQMKNNTLRKMLIFPFAFLSFMAVAVSQDKPGEKDTTAEKTVVVVAYGSGNPEQEKPVKKKVDNPPVYPGGNRAMASFLTQHIRYPKEAAKDNVQGKVIVSFVINEDGTISRVKTLGNPIGSGLEEEAMRVVRKMPKWKPGSDKGEKAKVLYHLPIQFNLDTPKKTGGTK</sequence>
<reference evidence="12 13" key="1">
    <citation type="submission" date="2017-10" db="EMBL/GenBank/DDBJ databases">
        <title>Paenichitinophaga pekingensis gen. nov., sp. nov., isolated from activated sludge.</title>
        <authorList>
            <person name="Jin D."/>
            <person name="Kong X."/>
            <person name="Deng Y."/>
            <person name="Bai Z."/>
        </authorList>
    </citation>
    <scope>NUCLEOTIDE SEQUENCE [LARGE SCALE GENOMIC DNA]</scope>
    <source>
        <strain evidence="12 13">13</strain>
    </source>
</reference>
<dbReference type="GO" id="GO:0098797">
    <property type="term" value="C:plasma membrane protein complex"/>
    <property type="evidence" value="ECO:0007669"/>
    <property type="project" value="TreeGrafter"/>
</dbReference>
<dbReference type="PANTHER" id="PTHR33446">
    <property type="entry name" value="PROTEIN TONB-RELATED"/>
    <property type="match status" value="1"/>
</dbReference>
<protein>
    <recommendedName>
        <fullName evidence="11">TonB C-terminal domain-containing protein</fullName>
    </recommendedName>
</protein>
<evidence type="ECO:0000256" key="6">
    <source>
        <dbReference type="ARBA" id="ARBA00022692"/>
    </source>
</evidence>
<comment type="similarity">
    <text evidence="2">Belongs to the TonB family.</text>
</comment>
<keyword evidence="6 10" id="KW-0812">Transmembrane</keyword>
<dbReference type="Pfam" id="PF03544">
    <property type="entry name" value="TonB_C"/>
    <property type="match status" value="1"/>
</dbReference>
<proteinExistence type="inferred from homology"/>
<dbReference type="PANTHER" id="PTHR33446:SF2">
    <property type="entry name" value="PROTEIN TONB"/>
    <property type="match status" value="1"/>
</dbReference>
<feature type="transmembrane region" description="Helical" evidence="10">
    <location>
        <begin position="95"/>
        <end position="116"/>
    </location>
</feature>
<dbReference type="CDD" id="cd07341">
    <property type="entry name" value="M56_BlaR1_MecR1_like"/>
    <property type="match status" value="1"/>
</dbReference>
<dbReference type="Pfam" id="PF05569">
    <property type="entry name" value="Peptidase_M56"/>
    <property type="match status" value="1"/>
</dbReference>
<dbReference type="InterPro" id="IPR051045">
    <property type="entry name" value="TonB-dependent_transducer"/>
</dbReference>
<feature type="transmembrane region" description="Helical" evidence="10">
    <location>
        <begin position="269"/>
        <end position="285"/>
    </location>
</feature>
<evidence type="ECO:0000256" key="1">
    <source>
        <dbReference type="ARBA" id="ARBA00004383"/>
    </source>
</evidence>
<dbReference type="OrthoDB" id="9814002at2"/>
<accession>A0A291R088</accession>
<feature type="domain" description="TonB C-terminal" evidence="11">
    <location>
        <begin position="328"/>
        <end position="425"/>
    </location>
</feature>
<dbReference type="PROSITE" id="PS52015">
    <property type="entry name" value="TONB_CTD"/>
    <property type="match status" value="1"/>
</dbReference>
<dbReference type="RefSeq" id="WP_098195880.1">
    <property type="nucleotide sequence ID" value="NZ_CP023777.1"/>
</dbReference>
<gene>
    <name evidence="12" type="ORF">COR50_21325</name>
</gene>
<keyword evidence="7" id="KW-0653">Protein transport</keyword>
<dbReference type="AlphaFoldDB" id="A0A291R088"/>
<dbReference type="InterPro" id="IPR037682">
    <property type="entry name" value="TonB_C"/>
</dbReference>
<dbReference type="GO" id="GO:0055085">
    <property type="term" value="P:transmembrane transport"/>
    <property type="evidence" value="ECO:0007669"/>
    <property type="project" value="InterPro"/>
</dbReference>
<dbReference type="NCBIfam" id="TIGR01352">
    <property type="entry name" value="tonB_Cterm"/>
    <property type="match status" value="1"/>
</dbReference>
<evidence type="ECO:0000256" key="4">
    <source>
        <dbReference type="ARBA" id="ARBA00022475"/>
    </source>
</evidence>
<evidence type="ECO:0000313" key="13">
    <source>
        <dbReference type="Proteomes" id="UP000220133"/>
    </source>
</evidence>
<dbReference type="GO" id="GO:0031992">
    <property type="term" value="F:energy transducer activity"/>
    <property type="evidence" value="ECO:0007669"/>
    <property type="project" value="TreeGrafter"/>
</dbReference>
<dbReference type="Gene3D" id="3.30.1150.10">
    <property type="match status" value="1"/>
</dbReference>
<evidence type="ECO:0000256" key="5">
    <source>
        <dbReference type="ARBA" id="ARBA00022519"/>
    </source>
</evidence>
<evidence type="ECO:0000256" key="2">
    <source>
        <dbReference type="ARBA" id="ARBA00006555"/>
    </source>
</evidence>
<organism evidence="12 13">
    <name type="scientific">Chitinophaga caeni</name>
    <dbReference type="NCBI Taxonomy" id="2029983"/>
    <lineage>
        <taxon>Bacteria</taxon>
        <taxon>Pseudomonadati</taxon>
        <taxon>Bacteroidota</taxon>
        <taxon>Chitinophagia</taxon>
        <taxon>Chitinophagales</taxon>
        <taxon>Chitinophagaceae</taxon>
        <taxon>Chitinophaga</taxon>
    </lineage>
</organism>
<evidence type="ECO:0000256" key="8">
    <source>
        <dbReference type="ARBA" id="ARBA00022989"/>
    </source>
</evidence>
<name>A0A291R088_9BACT</name>
<keyword evidence="13" id="KW-1185">Reference proteome</keyword>
<dbReference type="InterPro" id="IPR006260">
    <property type="entry name" value="TonB/TolA_C"/>
</dbReference>
<dbReference type="Proteomes" id="UP000220133">
    <property type="component" value="Chromosome"/>
</dbReference>
<evidence type="ECO:0000256" key="3">
    <source>
        <dbReference type="ARBA" id="ARBA00022448"/>
    </source>
</evidence>